<dbReference type="Pfam" id="PF08238">
    <property type="entry name" value="Sel1"/>
    <property type="match status" value="3"/>
</dbReference>
<dbReference type="InterPro" id="IPR006597">
    <property type="entry name" value="Sel1-like"/>
</dbReference>
<evidence type="ECO:0000256" key="3">
    <source>
        <dbReference type="SAM" id="SignalP"/>
    </source>
</evidence>
<proteinExistence type="inferred from homology"/>
<dbReference type="AlphaFoldDB" id="A0A250J7Z0"/>
<feature type="signal peptide" evidence="3">
    <location>
        <begin position="1"/>
        <end position="32"/>
    </location>
</feature>
<evidence type="ECO:0000256" key="1">
    <source>
        <dbReference type="ARBA" id="ARBA00008486"/>
    </source>
</evidence>
<feature type="chain" id="PRO_5039895054" evidence="3">
    <location>
        <begin position="33"/>
        <end position="426"/>
    </location>
</feature>
<dbReference type="PANTHER" id="PTHR13891">
    <property type="entry name" value="CYTOCHROME C OXIDASE ASSEMBLY FACTOR 7"/>
    <property type="match status" value="1"/>
</dbReference>
<dbReference type="RefSeq" id="WP_095987701.1">
    <property type="nucleotide sequence ID" value="NZ_CP022098.1"/>
</dbReference>
<dbReference type="Proteomes" id="UP000217257">
    <property type="component" value="Chromosome"/>
</dbReference>
<dbReference type="EMBL" id="CP022098">
    <property type="protein sequence ID" value="ATB39713.1"/>
    <property type="molecule type" value="Genomic_DNA"/>
</dbReference>
<evidence type="ECO:0000256" key="2">
    <source>
        <dbReference type="ARBA" id="ARBA00022737"/>
    </source>
</evidence>
<reference evidence="4 5" key="1">
    <citation type="submission" date="2017-06" db="EMBL/GenBank/DDBJ databases">
        <title>Sequencing and comparative analysis of myxobacterial genomes.</title>
        <authorList>
            <person name="Rupp O."/>
            <person name="Goesmann A."/>
            <person name="Sogaard-Andersen L."/>
        </authorList>
    </citation>
    <scope>NUCLEOTIDE SEQUENCE [LARGE SCALE GENOMIC DNA]</scope>
    <source>
        <strain evidence="4 5">DSM 52655</strain>
    </source>
</reference>
<dbReference type="InterPro" id="IPR040239">
    <property type="entry name" value="HcpB-like"/>
</dbReference>
<dbReference type="PROSITE" id="PS51257">
    <property type="entry name" value="PROKAR_LIPOPROTEIN"/>
    <property type="match status" value="1"/>
</dbReference>
<evidence type="ECO:0000313" key="4">
    <source>
        <dbReference type="EMBL" id="ATB39713.1"/>
    </source>
</evidence>
<accession>A0A250J7Z0</accession>
<organism evidence="4 5">
    <name type="scientific">Cystobacter fuscus</name>
    <dbReference type="NCBI Taxonomy" id="43"/>
    <lineage>
        <taxon>Bacteria</taxon>
        <taxon>Pseudomonadati</taxon>
        <taxon>Myxococcota</taxon>
        <taxon>Myxococcia</taxon>
        <taxon>Myxococcales</taxon>
        <taxon>Cystobacterineae</taxon>
        <taxon>Archangiaceae</taxon>
        <taxon>Cystobacter</taxon>
    </lineage>
</organism>
<dbReference type="SMART" id="SM00671">
    <property type="entry name" value="SEL1"/>
    <property type="match status" value="4"/>
</dbReference>
<dbReference type="KEGG" id="cfus:CYFUS_005161"/>
<name>A0A250J7Z0_9BACT</name>
<dbReference type="SUPFAM" id="SSF81901">
    <property type="entry name" value="HCP-like"/>
    <property type="match status" value="1"/>
</dbReference>
<gene>
    <name evidence="4" type="ORF">CYFUS_005161</name>
</gene>
<keyword evidence="3" id="KW-0732">Signal</keyword>
<dbReference type="PANTHER" id="PTHR13891:SF1">
    <property type="entry name" value="CYTOCHROME C OXIDASE ASSEMBLY FACTOR 7"/>
    <property type="match status" value="1"/>
</dbReference>
<sequence>MNLRAPVASQAPCSLSVALLTLGLALGGCATAPPKTPLVPEVASPAVSSPEACADAAGCREALRDSPRDTLSECEVQRRVELARGACALDVAEGCTELGRWEARGLAKENGPDLVAAAGLFQRACTLGDGEGCALKALMTLRGQGVERDAVAARAALEDACDRFPGSACGLAVQGLAEEALRNGVEPEWEWMALFAQRGCDAGDGLSCRILGEAFYSGRGVAQDADKAAGLYARACEANDGEACARQGMLLRAEGPWAEPRAEQLLSRGCDLGSPEACRLTVLETLDSQGRQKNATDRRALFRHACDRGAALGCLALYDELRNEPPAVRPVFELPGLLKRACLLGAGQACEFLDEVTQAARPRCASGSASACGVLGVLFLSPPLRQGESTEGERLLHAACEGGDLASCKGLSELGGAPADLTCRSR</sequence>
<protein>
    <submittedName>
        <fullName evidence="4">Uncharacterized protein</fullName>
    </submittedName>
</protein>
<comment type="similarity">
    <text evidence="1">Belongs to the hcp beta-lactamase family.</text>
</comment>
<evidence type="ECO:0000313" key="5">
    <source>
        <dbReference type="Proteomes" id="UP000217257"/>
    </source>
</evidence>
<dbReference type="Gene3D" id="1.25.40.10">
    <property type="entry name" value="Tetratricopeptide repeat domain"/>
    <property type="match status" value="1"/>
</dbReference>
<dbReference type="InterPro" id="IPR011990">
    <property type="entry name" value="TPR-like_helical_dom_sf"/>
</dbReference>
<keyword evidence="2" id="KW-0677">Repeat</keyword>